<evidence type="ECO:0000313" key="8">
    <source>
        <dbReference type="EMBL" id="CUE70442.1"/>
    </source>
</evidence>
<keyword evidence="9" id="KW-1185">Reference proteome</keyword>
<dbReference type="GO" id="GO:0036503">
    <property type="term" value="P:ERAD pathway"/>
    <property type="evidence" value="ECO:0007669"/>
    <property type="project" value="TreeGrafter"/>
</dbReference>
<organism evidence="8 9">
    <name type="scientific">Bodo saltans</name>
    <name type="common">Flagellated protozoan</name>
    <dbReference type="NCBI Taxonomy" id="75058"/>
    <lineage>
        <taxon>Eukaryota</taxon>
        <taxon>Discoba</taxon>
        <taxon>Euglenozoa</taxon>
        <taxon>Kinetoplastea</taxon>
        <taxon>Metakinetoplastina</taxon>
        <taxon>Eubodonida</taxon>
        <taxon>Bodonidae</taxon>
        <taxon>Bodo</taxon>
    </lineage>
</organism>
<keyword evidence="4 6" id="KW-0378">Hydrolase</keyword>
<dbReference type="GO" id="GO:0004843">
    <property type="term" value="F:cysteine-type deubiquitinase activity"/>
    <property type="evidence" value="ECO:0007669"/>
    <property type="project" value="UniProtKB-UniRule"/>
</dbReference>
<dbReference type="OMA" id="VDEYCAW"/>
<keyword evidence="5 6" id="KW-0788">Thiol protease</keyword>
<dbReference type="EC" id="3.4.19.12" evidence="6"/>
<keyword evidence="6" id="KW-0963">Cytoplasm</keyword>
<dbReference type="AlphaFoldDB" id="A0A0S4IPY5"/>
<dbReference type="PANTHER" id="PTHR13312">
    <property type="entry name" value="HIV-INDUCED PROTEIN-7-LIKE PROTEASE"/>
    <property type="match status" value="1"/>
</dbReference>
<dbReference type="GO" id="GO:0030968">
    <property type="term" value="P:endoplasmic reticulum unfolded protein response"/>
    <property type="evidence" value="ECO:0007669"/>
    <property type="project" value="TreeGrafter"/>
</dbReference>
<evidence type="ECO:0000256" key="4">
    <source>
        <dbReference type="ARBA" id="ARBA00022801"/>
    </source>
</evidence>
<dbReference type="InterPro" id="IPR048857">
    <property type="entry name" value="OTU1_Ubl"/>
</dbReference>
<dbReference type="VEuPathDB" id="TriTrypDB:BSAL_52400"/>
<dbReference type="Pfam" id="PF02338">
    <property type="entry name" value="OTU"/>
    <property type="match status" value="1"/>
</dbReference>
<dbReference type="GO" id="GO:0005634">
    <property type="term" value="C:nucleus"/>
    <property type="evidence" value="ECO:0007669"/>
    <property type="project" value="TreeGrafter"/>
</dbReference>
<dbReference type="Gene3D" id="3.10.20.90">
    <property type="entry name" value="Phosphatidylinositol 3-kinase Catalytic Subunit, Chain A, domain 1"/>
    <property type="match status" value="1"/>
</dbReference>
<dbReference type="OrthoDB" id="65596at2759"/>
<comment type="subcellular location">
    <subcellularLocation>
        <location evidence="6">Cytoplasm</location>
    </subcellularLocation>
</comment>
<dbReference type="Gene3D" id="3.90.70.80">
    <property type="match status" value="1"/>
</dbReference>
<dbReference type="PROSITE" id="PS50802">
    <property type="entry name" value="OTU"/>
    <property type="match status" value="1"/>
</dbReference>
<dbReference type="GO" id="GO:0016579">
    <property type="term" value="P:protein deubiquitination"/>
    <property type="evidence" value="ECO:0007669"/>
    <property type="project" value="TreeGrafter"/>
</dbReference>
<dbReference type="PANTHER" id="PTHR13312:SF0">
    <property type="entry name" value="UBIQUITIN THIOESTERASE OTU1"/>
    <property type="match status" value="1"/>
</dbReference>
<gene>
    <name evidence="8" type="ORF">BSAL_52400</name>
</gene>
<name>A0A0S4IPY5_BODSA</name>
<protein>
    <recommendedName>
        <fullName evidence="6">Ubiquitin thioesterase OTU</fullName>
        <ecNumber evidence="6">3.4.19.12</ecNumber>
    </recommendedName>
</protein>
<evidence type="ECO:0000256" key="5">
    <source>
        <dbReference type="ARBA" id="ARBA00022807"/>
    </source>
</evidence>
<sequence>MKLRVRLPKTAAIQEVVLDDDTPWVQLLMILSSQLSTSPHHLKILGGFPPRPIVPDDELLMLSAIVRDGDMLTVQVGEAVMKQGATDGKYVPPADDRGLFFRRTMPGDNSCLFHACAYILKDKSRSLGPSLRQECADVVLSNPGKFTTALLGQPPSQYVQWIRQPSSWGGAVELMVLSFVYQTEIIALDIESGTMQRFGETEGYSVRGFVVYTGNHYDAISVSNPLKSSGLDRDDQVLFNPRDDRILERAVRFVREERKGAARK</sequence>
<dbReference type="InterPro" id="IPR038765">
    <property type="entry name" value="Papain-like_cys_pep_sf"/>
</dbReference>
<dbReference type="InterPro" id="IPR003323">
    <property type="entry name" value="OTU_dom"/>
</dbReference>
<proteinExistence type="predicted"/>
<comment type="function">
    <text evidence="6">Hydrolase that can remove conjugated ubiquitin from proteins and may therefore play an important regulatory role at the level of protein turnover by preventing degradation.</text>
</comment>
<evidence type="ECO:0000313" key="9">
    <source>
        <dbReference type="Proteomes" id="UP000051952"/>
    </source>
</evidence>
<dbReference type="CDD" id="cd22745">
    <property type="entry name" value="OTU_OTU1"/>
    <property type="match status" value="1"/>
</dbReference>
<dbReference type="EMBL" id="CYKH01000082">
    <property type="protein sequence ID" value="CUE70442.1"/>
    <property type="molecule type" value="Genomic_DNA"/>
</dbReference>
<dbReference type="Proteomes" id="UP000051952">
    <property type="component" value="Unassembled WGS sequence"/>
</dbReference>
<dbReference type="SUPFAM" id="SSF54001">
    <property type="entry name" value="Cysteine proteinases"/>
    <property type="match status" value="1"/>
</dbReference>
<evidence type="ECO:0000259" key="7">
    <source>
        <dbReference type="PROSITE" id="PS50802"/>
    </source>
</evidence>
<evidence type="ECO:0000256" key="6">
    <source>
        <dbReference type="RuleBase" id="RU367104"/>
    </source>
</evidence>
<dbReference type="Pfam" id="PF21403">
    <property type="entry name" value="OTU1_UBXL"/>
    <property type="match status" value="1"/>
</dbReference>
<keyword evidence="3 6" id="KW-0833">Ubl conjugation pathway</keyword>
<evidence type="ECO:0000256" key="2">
    <source>
        <dbReference type="ARBA" id="ARBA00022670"/>
    </source>
</evidence>
<evidence type="ECO:0000256" key="1">
    <source>
        <dbReference type="ARBA" id="ARBA00000707"/>
    </source>
</evidence>
<keyword evidence="2" id="KW-0645">Protease</keyword>
<reference evidence="9" key="1">
    <citation type="submission" date="2015-09" db="EMBL/GenBank/DDBJ databases">
        <authorList>
            <consortium name="Pathogen Informatics"/>
        </authorList>
    </citation>
    <scope>NUCLEOTIDE SEQUENCE [LARGE SCALE GENOMIC DNA]</scope>
    <source>
        <strain evidence="9">Lake Konstanz</strain>
    </source>
</reference>
<feature type="domain" description="OTU" evidence="7">
    <location>
        <begin position="100"/>
        <end position="223"/>
    </location>
</feature>
<comment type="catalytic activity">
    <reaction evidence="1 6">
        <text>Thiol-dependent hydrolysis of ester, thioester, amide, peptide and isopeptide bonds formed by the C-terminal Gly of ubiquitin (a 76-residue protein attached to proteins as an intracellular targeting signal).</text>
        <dbReference type="EC" id="3.4.19.12"/>
    </reaction>
</comment>
<accession>A0A0S4IPY5</accession>
<dbReference type="GO" id="GO:0005829">
    <property type="term" value="C:cytosol"/>
    <property type="evidence" value="ECO:0007669"/>
    <property type="project" value="TreeGrafter"/>
</dbReference>
<evidence type="ECO:0000256" key="3">
    <source>
        <dbReference type="ARBA" id="ARBA00022786"/>
    </source>
</evidence>